<dbReference type="RefSeq" id="WP_221250738.1">
    <property type="nucleotide sequence ID" value="NZ_AP024355.1"/>
</dbReference>
<keyword evidence="4 6" id="KW-0501">Molybdenum cofactor biosynthesis</keyword>
<comment type="catalytic activity">
    <reaction evidence="5">
        <text>adenylyl-molybdopterin + molybdate = Mo-molybdopterin + AMP + H(+)</text>
        <dbReference type="Rhea" id="RHEA:35047"/>
        <dbReference type="ChEBI" id="CHEBI:15378"/>
        <dbReference type="ChEBI" id="CHEBI:36264"/>
        <dbReference type="ChEBI" id="CHEBI:62727"/>
        <dbReference type="ChEBI" id="CHEBI:71302"/>
        <dbReference type="ChEBI" id="CHEBI:456215"/>
        <dbReference type="EC" id="2.10.1.1"/>
    </reaction>
</comment>
<dbReference type="InterPro" id="IPR005111">
    <property type="entry name" value="MoeA_C_domain_IV"/>
</dbReference>
<dbReference type="InterPro" id="IPR005110">
    <property type="entry name" value="MoeA_linker/N"/>
</dbReference>
<dbReference type="SUPFAM" id="SSF53218">
    <property type="entry name" value="Molybdenum cofactor biosynthesis proteins"/>
    <property type="match status" value="1"/>
</dbReference>
<evidence type="ECO:0000256" key="3">
    <source>
        <dbReference type="ARBA" id="ARBA00010763"/>
    </source>
</evidence>
<evidence type="ECO:0000259" key="7">
    <source>
        <dbReference type="SMART" id="SM00852"/>
    </source>
</evidence>
<dbReference type="PANTHER" id="PTHR10192">
    <property type="entry name" value="MOLYBDOPTERIN BIOSYNTHESIS PROTEIN"/>
    <property type="match status" value="1"/>
</dbReference>
<sequence>MKQGFLHTLSRSQFQELLKAFAPTAAEPVPFDQAHQRVLAEGLLSPEDLPAGRRSAMDGYALAARDAFGASESNPAYLECLAEIEVNRAPDFALEPGTCAWIPTGGFLPQGADSVVMVEYTQEMGAGTIEVRQSLAPGENVMEQGEDAASGEPALSAGSRLRTQEIGLLAALGIGSVRVHRRPRVGIISTGDELVAVDAKPQLGQIRDVNSYTVACLAEEAGGVARRFGIVGDDLDGLVAVLQTALADSDLVLLSGGSSKGTRDMTIAAIEALPDMEILAHGVSISPGKPTILARVGDKPVVGLPGQVGSAQVVMTVLGQPFIRHLAGARQAFEEILRPLRRARLARNLASRQGREDFVRVRLEPAAGGLPLAQPVMGKSGLLRTLLQSHGLLVIPAESEGFQQGDEVDVWVL</sequence>
<reference evidence="8 9" key="1">
    <citation type="journal article" date="2016" name="C (Basel)">
        <title>Selective Growth of and Electricity Production by Marine Exoelectrogenic Bacteria in Self-Aggregated Hydrogel of Microbially Reduced Graphene Oxide.</title>
        <authorList>
            <person name="Yoshida N."/>
            <person name="Goto Y."/>
            <person name="Miyata Y."/>
        </authorList>
    </citation>
    <scope>NUCLEOTIDE SEQUENCE [LARGE SCALE GENOMIC DNA]</scope>
    <source>
        <strain evidence="8 9">NIT-T3</strain>
    </source>
</reference>
<evidence type="ECO:0000313" key="9">
    <source>
        <dbReference type="Proteomes" id="UP001319827"/>
    </source>
</evidence>
<dbReference type="InterPro" id="IPR038987">
    <property type="entry name" value="MoeA-like"/>
</dbReference>
<dbReference type="Pfam" id="PF03453">
    <property type="entry name" value="MoeA_N"/>
    <property type="match status" value="1"/>
</dbReference>
<gene>
    <name evidence="8" type="ORF">DESUT3_03240</name>
</gene>
<dbReference type="SUPFAM" id="SSF63882">
    <property type="entry name" value="MoeA N-terminal region -like"/>
    <property type="match status" value="1"/>
</dbReference>
<comment type="cofactor">
    <cofactor evidence="6">
        <name>Mg(2+)</name>
        <dbReference type="ChEBI" id="CHEBI:18420"/>
    </cofactor>
</comment>
<dbReference type="NCBIfam" id="NF045515">
    <property type="entry name" value="Glp_gephyrin"/>
    <property type="match status" value="1"/>
</dbReference>
<dbReference type="InterPro" id="IPR036135">
    <property type="entry name" value="MoeA_linker/N_sf"/>
</dbReference>
<keyword evidence="6" id="KW-0479">Metal-binding</keyword>
<name>A0ABN6DSX5_9BACT</name>
<dbReference type="NCBIfam" id="TIGR00177">
    <property type="entry name" value="molyb_syn"/>
    <property type="match status" value="1"/>
</dbReference>
<dbReference type="EC" id="2.10.1.1" evidence="6"/>
<dbReference type="Gene3D" id="2.40.340.10">
    <property type="entry name" value="MoeA, C-terminal, domain IV"/>
    <property type="match status" value="1"/>
</dbReference>
<comment type="pathway">
    <text evidence="2 6">Cofactor biosynthesis; molybdopterin biosynthesis.</text>
</comment>
<proteinExistence type="inferred from homology"/>
<reference evidence="8 9" key="2">
    <citation type="journal article" date="2021" name="Int. J. Syst. Evol. Microbiol.">
        <title>Isolation and Polyphasic Characterization of Desulfuromonas versatilis sp. Nov., an Electrogenic Bacteria Capable of Versatile Metabolism Isolated from a Graphene Oxide-Reducing Enrichment Culture.</title>
        <authorList>
            <person name="Xie L."/>
            <person name="Yoshida N."/>
            <person name="Ishii S."/>
            <person name="Meng L."/>
        </authorList>
    </citation>
    <scope>NUCLEOTIDE SEQUENCE [LARGE SCALE GENOMIC DNA]</scope>
    <source>
        <strain evidence="8 9">NIT-T3</strain>
    </source>
</reference>
<evidence type="ECO:0000256" key="2">
    <source>
        <dbReference type="ARBA" id="ARBA00005046"/>
    </source>
</evidence>
<keyword evidence="6" id="KW-0460">Magnesium</keyword>
<dbReference type="EMBL" id="AP024355">
    <property type="protein sequence ID" value="BCR03255.1"/>
    <property type="molecule type" value="Genomic_DNA"/>
</dbReference>
<keyword evidence="6" id="KW-0500">Molybdenum</keyword>
<dbReference type="SUPFAM" id="SSF63867">
    <property type="entry name" value="MoeA C-terminal domain-like"/>
    <property type="match status" value="1"/>
</dbReference>
<dbReference type="SMART" id="SM00852">
    <property type="entry name" value="MoCF_biosynth"/>
    <property type="match status" value="1"/>
</dbReference>
<keyword evidence="9" id="KW-1185">Reference proteome</keyword>
<dbReference type="Gene3D" id="2.170.190.11">
    <property type="entry name" value="Molybdopterin biosynthesis moea protein, domain 3"/>
    <property type="match status" value="1"/>
</dbReference>
<comment type="similarity">
    <text evidence="3 6">Belongs to the MoeA family.</text>
</comment>
<evidence type="ECO:0000256" key="1">
    <source>
        <dbReference type="ARBA" id="ARBA00002901"/>
    </source>
</evidence>
<evidence type="ECO:0000256" key="6">
    <source>
        <dbReference type="RuleBase" id="RU365090"/>
    </source>
</evidence>
<keyword evidence="6" id="KW-0808">Transferase</keyword>
<accession>A0ABN6DSX5</accession>
<evidence type="ECO:0000256" key="5">
    <source>
        <dbReference type="ARBA" id="ARBA00047317"/>
    </source>
</evidence>
<comment type="function">
    <text evidence="1 6">Catalyzes the insertion of molybdate into adenylated molybdopterin with the concomitant release of AMP.</text>
</comment>
<dbReference type="InterPro" id="IPR036688">
    <property type="entry name" value="MoeA_C_domain_IV_sf"/>
</dbReference>
<dbReference type="Pfam" id="PF03454">
    <property type="entry name" value="MoeA_C"/>
    <property type="match status" value="1"/>
</dbReference>
<dbReference type="InterPro" id="IPR001453">
    <property type="entry name" value="MoaB/Mog_dom"/>
</dbReference>
<protein>
    <recommendedName>
        <fullName evidence="6">Molybdopterin molybdenumtransferase</fullName>
        <ecNumber evidence="6">2.10.1.1</ecNumber>
    </recommendedName>
</protein>
<evidence type="ECO:0000256" key="4">
    <source>
        <dbReference type="ARBA" id="ARBA00023150"/>
    </source>
</evidence>
<dbReference type="Proteomes" id="UP001319827">
    <property type="component" value="Chromosome"/>
</dbReference>
<organism evidence="8 9">
    <name type="scientific">Desulfuromonas versatilis</name>
    <dbReference type="NCBI Taxonomy" id="2802975"/>
    <lineage>
        <taxon>Bacteria</taxon>
        <taxon>Pseudomonadati</taxon>
        <taxon>Thermodesulfobacteriota</taxon>
        <taxon>Desulfuromonadia</taxon>
        <taxon>Desulfuromonadales</taxon>
        <taxon>Desulfuromonadaceae</taxon>
        <taxon>Desulfuromonas</taxon>
    </lineage>
</organism>
<dbReference type="Pfam" id="PF00994">
    <property type="entry name" value="MoCF_biosynth"/>
    <property type="match status" value="1"/>
</dbReference>
<dbReference type="CDD" id="cd00887">
    <property type="entry name" value="MoeA"/>
    <property type="match status" value="1"/>
</dbReference>
<dbReference type="Gene3D" id="3.40.980.10">
    <property type="entry name" value="MoaB/Mog-like domain"/>
    <property type="match status" value="1"/>
</dbReference>
<dbReference type="PANTHER" id="PTHR10192:SF5">
    <property type="entry name" value="GEPHYRIN"/>
    <property type="match status" value="1"/>
</dbReference>
<dbReference type="InterPro" id="IPR036425">
    <property type="entry name" value="MoaB/Mog-like_dom_sf"/>
</dbReference>
<feature type="domain" description="MoaB/Mog" evidence="7">
    <location>
        <begin position="186"/>
        <end position="325"/>
    </location>
</feature>
<evidence type="ECO:0000313" key="8">
    <source>
        <dbReference type="EMBL" id="BCR03255.1"/>
    </source>
</evidence>
<dbReference type="Gene3D" id="3.90.105.10">
    <property type="entry name" value="Molybdopterin biosynthesis moea protein, domain 2"/>
    <property type="match status" value="1"/>
</dbReference>